<feature type="domain" description="AAA+ ATPase" evidence="6">
    <location>
        <begin position="49"/>
        <end position="329"/>
    </location>
</feature>
<sequence>MVMTPREIVQELDKHIIGQDDAKRAVAIALRNRWRRMKIQDAALRNEIMPKNILMIGPTGVGKTEIARRLAKLAHAPFIKVEATKFTEVGYVGRDVDSILRDLADIAIKQERELAMKKVEHLAEEAAEERILDVLLPPARGSLTPSEKDSTARQVFRKQLREGLLDENEIEIEVSATPVGIEIMAPPGMEEMTSQLQSMFQQVGTHRTKTRKMMIAKAMKLLREEEATKLINEDDIKIRAIESVEQNGIVFIDELDKVAKRSESGGGDVSREGVQRDLLPLVEGTTVSTKYGMIKSDHILFIASGAFHVAKPSDLIAELQGRLPIRVELSALSVDDFVRILTEPTASLTLQYTALMATEGLTLSFDESGIRRIAEVAWQVNERMENIGARRLYTVMERLLEVVSFEATDKSGESVHVDKVYVDKNLGQLVADEDLARYIL</sequence>
<feature type="binding site" evidence="5">
    <location>
        <position position="390"/>
    </location>
    <ligand>
        <name>ATP</name>
        <dbReference type="ChEBI" id="CHEBI:30616"/>
    </ligand>
</feature>
<keyword evidence="2 5" id="KW-0547">Nucleotide-binding</keyword>
<comment type="subcellular location">
    <subcellularLocation>
        <location evidence="5">Cytoplasm</location>
    </subcellularLocation>
</comment>
<proteinExistence type="inferred from homology"/>
<keyword evidence="5" id="KW-0963">Cytoplasm</keyword>
<feature type="binding site" evidence="5">
    <location>
        <position position="318"/>
    </location>
    <ligand>
        <name>ATP</name>
        <dbReference type="ChEBI" id="CHEBI:30616"/>
    </ligand>
</feature>
<gene>
    <name evidence="5 8" type="primary">hslU</name>
    <name evidence="8" type="ORF">J2N86_12110</name>
</gene>
<dbReference type="PANTHER" id="PTHR48102:SF3">
    <property type="entry name" value="ATP-DEPENDENT PROTEASE ATPASE SUBUNIT HSLU"/>
    <property type="match status" value="1"/>
</dbReference>
<comment type="subunit">
    <text evidence="5">A double ring-shaped homohexamer of HslV is capped on each side by a ring-shaped HslU homohexamer. The assembly of the HslU/HslV complex is dependent on binding of ATP.</text>
</comment>
<keyword evidence="4 5" id="KW-0143">Chaperone</keyword>
<keyword evidence="8" id="KW-0378">Hydrolase</keyword>
<dbReference type="SMART" id="SM01086">
    <property type="entry name" value="ClpB_D2-small"/>
    <property type="match status" value="1"/>
</dbReference>
<evidence type="ECO:0000313" key="9">
    <source>
        <dbReference type="Proteomes" id="UP001057474"/>
    </source>
</evidence>
<accession>A0ABY4YC39</accession>
<evidence type="ECO:0000256" key="2">
    <source>
        <dbReference type="ARBA" id="ARBA00022741"/>
    </source>
</evidence>
<comment type="function">
    <text evidence="5">ATPase subunit of a proteasome-like degradation complex; this subunit has chaperone activity. The binding of ATP and its subsequent hydrolysis by HslU are essential for unfolding of protein substrates subsequently hydrolyzed by HslV. HslU recognizes the N-terminal part of its protein substrates and unfolds these before they are guided to HslV for hydrolysis.</text>
</comment>
<dbReference type="PANTHER" id="PTHR48102">
    <property type="entry name" value="ATP-DEPENDENT CLP PROTEASE ATP-BINDING SUBUNIT CLPX-LIKE, MITOCHONDRIAL-RELATED"/>
    <property type="match status" value="1"/>
</dbReference>
<dbReference type="GO" id="GO:0006508">
    <property type="term" value="P:proteolysis"/>
    <property type="evidence" value="ECO:0007669"/>
    <property type="project" value="UniProtKB-KW"/>
</dbReference>
<dbReference type="EMBL" id="CP071527">
    <property type="protein sequence ID" value="USQ15204.1"/>
    <property type="molecule type" value="Genomic_DNA"/>
</dbReference>
<reference evidence="8" key="1">
    <citation type="submission" date="2021-03" db="EMBL/GenBank/DDBJ databases">
        <title>Legionella lytica PCM 2298.</title>
        <authorList>
            <person name="Koper P."/>
        </authorList>
    </citation>
    <scope>NUCLEOTIDE SEQUENCE</scope>
    <source>
        <strain evidence="8">PCM 2298</strain>
    </source>
</reference>
<evidence type="ECO:0000259" key="7">
    <source>
        <dbReference type="SMART" id="SM01086"/>
    </source>
</evidence>
<dbReference type="Pfam" id="PF07724">
    <property type="entry name" value="AAA_2"/>
    <property type="match status" value="1"/>
</dbReference>
<dbReference type="InterPro" id="IPR003593">
    <property type="entry name" value="AAA+_ATPase"/>
</dbReference>
<evidence type="ECO:0000256" key="4">
    <source>
        <dbReference type="ARBA" id="ARBA00023186"/>
    </source>
</evidence>
<dbReference type="InterPro" id="IPR050052">
    <property type="entry name" value="ATP-dep_Clp_protease_ClpX"/>
</dbReference>
<evidence type="ECO:0000256" key="3">
    <source>
        <dbReference type="ARBA" id="ARBA00022840"/>
    </source>
</evidence>
<dbReference type="RefSeq" id="WP_252582450.1">
    <property type="nucleotide sequence ID" value="NZ_CP071527.1"/>
</dbReference>
<keyword evidence="9" id="KW-1185">Reference proteome</keyword>
<keyword evidence="8" id="KW-0645">Protease</keyword>
<dbReference type="GO" id="GO:0008233">
    <property type="term" value="F:peptidase activity"/>
    <property type="evidence" value="ECO:0007669"/>
    <property type="project" value="UniProtKB-KW"/>
</dbReference>
<name>A0ABY4YC39_9GAMM</name>
<dbReference type="Gene3D" id="3.40.50.300">
    <property type="entry name" value="P-loop containing nucleotide triphosphate hydrolases"/>
    <property type="match status" value="2"/>
</dbReference>
<dbReference type="Pfam" id="PF00004">
    <property type="entry name" value="AAA"/>
    <property type="match status" value="1"/>
</dbReference>
<comment type="similarity">
    <text evidence="1 5">Belongs to the ClpX chaperone family. HslU subfamily.</text>
</comment>
<dbReference type="InterPro" id="IPR027417">
    <property type="entry name" value="P-loop_NTPase"/>
</dbReference>
<evidence type="ECO:0000259" key="6">
    <source>
        <dbReference type="SMART" id="SM00382"/>
    </source>
</evidence>
<dbReference type="InterPro" id="IPR003959">
    <property type="entry name" value="ATPase_AAA_core"/>
</dbReference>
<dbReference type="SMART" id="SM00382">
    <property type="entry name" value="AAA"/>
    <property type="match status" value="1"/>
</dbReference>
<evidence type="ECO:0000313" key="8">
    <source>
        <dbReference type="EMBL" id="USQ15204.1"/>
    </source>
</evidence>
<dbReference type="HAMAP" id="MF_00249">
    <property type="entry name" value="HslU"/>
    <property type="match status" value="1"/>
</dbReference>
<dbReference type="SUPFAM" id="SSF52540">
    <property type="entry name" value="P-loop containing nucleoside triphosphate hydrolases"/>
    <property type="match status" value="1"/>
</dbReference>
<dbReference type="NCBIfam" id="TIGR00390">
    <property type="entry name" value="hslU"/>
    <property type="match status" value="1"/>
</dbReference>
<dbReference type="InterPro" id="IPR019489">
    <property type="entry name" value="Clp_ATPase_C"/>
</dbReference>
<feature type="domain" description="Clp ATPase C-terminal" evidence="7">
    <location>
        <begin position="332"/>
        <end position="431"/>
    </location>
</feature>
<feature type="binding site" evidence="5">
    <location>
        <position position="253"/>
    </location>
    <ligand>
        <name>ATP</name>
        <dbReference type="ChEBI" id="CHEBI:30616"/>
    </ligand>
</feature>
<dbReference type="NCBIfam" id="NF003544">
    <property type="entry name" value="PRK05201.1"/>
    <property type="match status" value="1"/>
</dbReference>
<organism evidence="8 9">
    <name type="scientific">Legionella lytica</name>
    <dbReference type="NCBI Taxonomy" id="96232"/>
    <lineage>
        <taxon>Bacteria</taxon>
        <taxon>Pseudomonadati</taxon>
        <taxon>Pseudomonadota</taxon>
        <taxon>Gammaproteobacteria</taxon>
        <taxon>Legionellales</taxon>
        <taxon>Legionellaceae</taxon>
        <taxon>Legionella</taxon>
    </lineage>
</organism>
<dbReference type="Gene3D" id="1.10.8.60">
    <property type="match status" value="1"/>
</dbReference>
<dbReference type="InterPro" id="IPR004491">
    <property type="entry name" value="HslU"/>
</dbReference>
<dbReference type="CDD" id="cd19498">
    <property type="entry name" value="RecA-like_HslU"/>
    <property type="match status" value="1"/>
</dbReference>
<feature type="binding site" evidence="5">
    <location>
        <position position="17"/>
    </location>
    <ligand>
        <name>ATP</name>
        <dbReference type="ChEBI" id="CHEBI:30616"/>
    </ligand>
</feature>
<keyword evidence="3 5" id="KW-0067">ATP-binding</keyword>
<evidence type="ECO:0000256" key="1">
    <source>
        <dbReference type="ARBA" id="ARBA00009771"/>
    </source>
</evidence>
<dbReference type="Proteomes" id="UP001057474">
    <property type="component" value="Chromosome"/>
</dbReference>
<protein>
    <recommendedName>
        <fullName evidence="5">ATP-dependent protease ATPase subunit HslU</fullName>
    </recommendedName>
    <alternativeName>
        <fullName evidence="5">Unfoldase HslU</fullName>
    </alternativeName>
</protein>
<evidence type="ECO:0000256" key="5">
    <source>
        <dbReference type="HAMAP-Rule" id="MF_00249"/>
    </source>
</evidence>
<feature type="binding site" evidence="5">
    <location>
        <begin position="60"/>
        <end position="65"/>
    </location>
    <ligand>
        <name>ATP</name>
        <dbReference type="ChEBI" id="CHEBI:30616"/>
    </ligand>
</feature>